<dbReference type="EMBL" id="BIFT01000002">
    <property type="protein sequence ID" value="GCE31840.1"/>
    <property type="molecule type" value="Genomic_DNA"/>
</dbReference>
<proteinExistence type="inferred from homology"/>
<dbReference type="PANTHER" id="PTHR44196">
    <property type="entry name" value="DEHYDROGENASE/REDUCTASE SDR FAMILY MEMBER 7B"/>
    <property type="match status" value="1"/>
</dbReference>
<dbReference type="Gene3D" id="3.40.50.720">
    <property type="entry name" value="NAD(P)-binding Rossmann-like Domain"/>
    <property type="match status" value="1"/>
</dbReference>
<evidence type="ECO:0000256" key="2">
    <source>
        <dbReference type="ARBA" id="ARBA00023002"/>
    </source>
</evidence>
<dbReference type="PANTHER" id="PTHR44196:SF1">
    <property type="entry name" value="DEHYDROGENASE_REDUCTASE SDR FAMILY MEMBER 7B"/>
    <property type="match status" value="1"/>
</dbReference>
<protein>
    <recommendedName>
        <fullName evidence="5">Short-chain dehydrogenase</fullName>
    </recommendedName>
</protein>
<dbReference type="PROSITE" id="PS51257">
    <property type="entry name" value="PROKAR_LIPOPROTEIN"/>
    <property type="match status" value="1"/>
</dbReference>
<accession>A0A402BKK1</accession>
<evidence type="ECO:0000313" key="3">
    <source>
        <dbReference type="EMBL" id="GCE31840.1"/>
    </source>
</evidence>
<reference evidence="4" key="1">
    <citation type="submission" date="2018-12" db="EMBL/GenBank/DDBJ databases">
        <title>Tengunoibacter tsumagoiensis gen. nov., sp. nov., Dictyobacter kobayashii sp. nov., D. alpinus sp. nov., and D. joshuensis sp. nov. and description of Dictyobacteraceae fam. nov. within the order Ktedonobacterales isolated from Tengu-no-mugimeshi.</title>
        <authorList>
            <person name="Wang C.M."/>
            <person name="Zheng Y."/>
            <person name="Sakai Y."/>
            <person name="Toyoda A."/>
            <person name="Minakuchi Y."/>
            <person name="Abe K."/>
            <person name="Yokota A."/>
            <person name="Yabe S."/>
        </authorList>
    </citation>
    <scope>NUCLEOTIDE SEQUENCE [LARGE SCALE GENOMIC DNA]</scope>
    <source>
        <strain evidence="4">Uno16</strain>
    </source>
</reference>
<sequence length="119" mass="12859">MGVKQRVALVTGATSGIGACIARRFGECGARVAVAGRNRERGMEVVETIQRSGGQAMFVAHEQEDEQAPTQIITAVEETLGPVEILVHSAGWSIFESTTDATPALFDIIFQRNVREPIF</sequence>
<evidence type="ECO:0000256" key="1">
    <source>
        <dbReference type="ARBA" id="ARBA00006484"/>
    </source>
</evidence>
<dbReference type="CDD" id="cd05233">
    <property type="entry name" value="SDR_c"/>
    <property type="match status" value="1"/>
</dbReference>
<name>A0A402BKK1_9CHLR</name>
<organism evidence="3 4">
    <name type="scientific">Dictyobacter alpinus</name>
    <dbReference type="NCBI Taxonomy" id="2014873"/>
    <lineage>
        <taxon>Bacteria</taxon>
        <taxon>Bacillati</taxon>
        <taxon>Chloroflexota</taxon>
        <taxon>Ktedonobacteria</taxon>
        <taxon>Ktedonobacterales</taxon>
        <taxon>Dictyobacteraceae</taxon>
        <taxon>Dictyobacter</taxon>
    </lineage>
</organism>
<dbReference type="InterPro" id="IPR036291">
    <property type="entry name" value="NAD(P)-bd_dom_sf"/>
</dbReference>
<keyword evidence="4" id="KW-1185">Reference proteome</keyword>
<dbReference type="GO" id="GO:0016020">
    <property type="term" value="C:membrane"/>
    <property type="evidence" value="ECO:0007669"/>
    <property type="project" value="TreeGrafter"/>
</dbReference>
<comment type="caution">
    <text evidence="3">The sequence shown here is derived from an EMBL/GenBank/DDBJ whole genome shotgun (WGS) entry which is preliminary data.</text>
</comment>
<dbReference type="SUPFAM" id="SSF51735">
    <property type="entry name" value="NAD(P)-binding Rossmann-fold domains"/>
    <property type="match status" value="1"/>
</dbReference>
<comment type="similarity">
    <text evidence="1">Belongs to the short-chain dehydrogenases/reductases (SDR) family.</text>
</comment>
<dbReference type="Pfam" id="PF00106">
    <property type="entry name" value="adh_short"/>
    <property type="match status" value="1"/>
</dbReference>
<dbReference type="Proteomes" id="UP000287171">
    <property type="component" value="Unassembled WGS sequence"/>
</dbReference>
<evidence type="ECO:0008006" key="5">
    <source>
        <dbReference type="Google" id="ProtNLM"/>
    </source>
</evidence>
<evidence type="ECO:0000313" key="4">
    <source>
        <dbReference type="Proteomes" id="UP000287171"/>
    </source>
</evidence>
<gene>
    <name evidence="3" type="ORF">KDA_73240</name>
</gene>
<dbReference type="PRINTS" id="PR00081">
    <property type="entry name" value="GDHRDH"/>
</dbReference>
<keyword evidence="2" id="KW-0560">Oxidoreductase</keyword>
<dbReference type="AlphaFoldDB" id="A0A402BKK1"/>
<dbReference type="GO" id="GO:0016491">
    <property type="term" value="F:oxidoreductase activity"/>
    <property type="evidence" value="ECO:0007669"/>
    <property type="project" value="UniProtKB-KW"/>
</dbReference>
<dbReference type="OrthoDB" id="9809821at2"/>
<dbReference type="InterPro" id="IPR002347">
    <property type="entry name" value="SDR_fam"/>
</dbReference>